<dbReference type="InterPro" id="IPR029020">
    <property type="entry name" value="Ammonium/urea_transptr"/>
</dbReference>
<evidence type="ECO:0000256" key="4">
    <source>
        <dbReference type="ARBA" id="ARBA00023136"/>
    </source>
</evidence>
<gene>
    <name evidence="6" type="ORF">XENOCAPTIV_023547</name>
</gene>
<feature type="transmembrane region" description="Helical" evidence="5">
    <location>
        <begin position="21"/>
        <end position="41"/>
    </location>
</feature>
<keyword evidence="2 5" id="KW-0812">Transmembrane</keyword>
<dbReference type="Gene3D" id="1.10.3430.10">
    <property type="entry name" value="Ammonium transporter AmtB like domains"/>
    <property type="match status" value="2"/>
</dbReference>
<evidence type="ECO:0000256" key="3">
    <source>
        <dbReference type="ARBA" id="ARBA00022989"/>
    </source>
</evidence>
<comment type="caution">
    <text evidence="6">The sequence shown here is derived from an EMBL/GenBank/DDBJ whole genome shotgun (WGS) entry which is preliminary data.</text>
</comment>
<keyword evidence="7" id="KW-1185">Reference proteome</keyword>
<feature type="transmembrane region" description="Helical" evidence="5">
    <location>
        <begin position="61"/>
        <end position="81"/>
    </location>
</feature>
<accession>A0ABV0RUF2</accession>
<name>A0ABV0RUF2_9TELE</name>
<proteinExistence type="predicted"/>
<keyword evidence="4 5" id="KW-0472">Membrane</keyword>
<dbReference type="EMBL" id="JAHRIN010055794">
    <property type="protein sequence ID" value="MEQ2210982.1"/>
    <property type="molecule type" value="Genomic_DNA"/>
</dbReference>
<evidence type="ECO:0000256" key="1">
    <source>
        <dbReference type="ARBA" id="ARBA00004141"/>
    </source>
</evidence>
<sequence length="112" mass="12720">MIFVGFGFLMTFLKRYSYGGVGFNFLIASFGLQWALLMQGWFHSLDLTTGKIYIGIERTVINTYIALASSVLTAYAMSSLFQKRGKLDMVHMQSQNLLKISIIGYISYNIHE</sequence>
<evidence type="ECO:0000256" key="2">
    <source>
        <dbReference type="ARBA" id="ARBA00022692"/>
    </source>
</evidence>
<protein>
    <submittedName>
        <fullName evidence="6">Uncharacterized protein</fullName>
    </submittedName>
</protein>
<dbReference type="Proteomes" id="UP001434883">
    <property type="component" value="Unassembled WGS sequence"/>
</dbReference>
<organism evidence="6 7">
    <name type="scientific">Xenoophorus captivus</name>
    <dbReference type="NCBI Taxonomy" id="1517983"/>
    <lineage>
        <taxon>Eukaryota</taxon>
        <taxon>Metazoa</taxon>
        <taxon>Chordata</taxon>
        <taxon>Craniata</taxon>
        <taxon>Vertebrata</taxon>
        <taxon>Euteleostomi</taxon>
        <taxon>Actinopterygii</taxon>
        <taxon>Neopterygii</taxon>
        <taxon>Teleostei</taxon>
        <taxon>Neoteleostei</taxon>
        <taxon>Acanthomorphata</taxon>
        <taxon>Ovalentaria</taxon>
        <taxon>Atherinomorphae</taxon>
        <taxon>Cyprinodontiformes</taxon>
        <taxon>Goodeidae</taxon>
        <taxon>Xenoophorus</taxon>
    </lineage>
</organism>
<evidence type="ECO:0000256" key="5">
    <source>
        <dbReference type="SAM" id="Phobius"/>
    </source>
</evidence>
<reference evidence="6 7" key="1">
    <citation type="submission" date="2021-06" db="EMBL/GenBank/DDBJ databases">
        <authorList>
            <person name="Palmer J.M."/>
        </authorList>
    </citation>
    <scope>NUCLEOTIDE SEQUENCE [LARGE SCALE GENOMIC DNA]</scope>
    <source>
        <strain evidence="6 7">XC_2019</strain>
        <tissue evidence="6">Muscle</tissue>
    </source>
</reference>
<keyword evidence="3 5" id="KW-1133">Transmembrane helix</keyword>
<evidence type="ECO:0000313" key="6">
    <source>
        <dbReference type="EMBL" id="MEQ2210982.1"/>
    </source>
</evidence>
<evidence type="ECO:0000313" key="7">
    <source>
        <dbReference type="Proteomes" id="UP001434883"/>
    </source>
</evidence>
<comment type="subcellular location">
    <subcellularLocation>
        <location evidence="1">Membrane</location>
        <topology evidence="1">Multi-pass membrane protein</topology>
    </subcellularLocation>
</comment>